<dbReference type="SUPFAM" id="SSF55729">
    <property type="entry name" value="Acyl-CoA N-acyltransferases (Nat)"/>
    <property type="match status" value="1"/>
</dbReference>
<dbReference type="GO" id="GO:0016747">
    <property type="term" value="F:acyltransferase activity, transferring groups other than amino-acyl groups"/>
    <property type="evidence" value="ECO:0007669"/>
    <property type="project" value="InterPro"/>
</dbReference>
<keyword evidence="1 4" id="KW-0808">Transferase</keyword>
<reference evidence="4 5" key="1">
    <citation type="submission" date="2020-08" db="EMBL/GenBank/DDBJ databases">
        <title>Sequencing the genomes of 1000 actinobacteria strains.</title>
        <authorList>
            <person name="Klenk H.-P."/>
        </authorList>
    </citation>
    <scope>NUCLEOTIDE SEQUENCE [LARGE SCALE GENOMIC DNA]</scope>
    <source>
        <strain evidence="4 5">DSM 12511</strain>
    </source>
</reference>
<dbReference type="EC" id="2.3.1.-" evidence="4"/>
<proteinExistence type="predicted"/>
<dbReference type="Proteomes" id="UP000537775">
    <property type="component" value="Unassembled WGS sequence"/>
</dbReference>
<dbReference type="CDD" id="cd04301">
    <property type="entry name" value="NAT_SF"/>
    <property type="match status" value="1"/>
</dbReference>
<dbReference type="InterPro" id="IPR000182">
    <property type="entry name" value="GNAT_dom"/>
</dbReference>
<evidence type="ECO:0000313" key="5">
    <source>
        <dbReference type="Proteomes" id="UP000537775"/>
    </source>
</evidence>
<accession>A0A7X0FRW2</accession>
<sequence>MRIRVDDLSGEATRSLIAHHLADMRATSPEESCHALDVDALREPAVTFWSAWDGDDLAGIAALKDLGAARGELKSMRVADAHRGRGVGRALLHHVMGAARARGLSTLWLETGTPPAFLAARRLYADEGFTECGPFGDYVNDPFSVFMMRLL</sequence>
<dbReference type="AlphaFoldDB" id="A0A7X0FRW2"/>
<dbReference type="Pfam" id="PF00583">
    <property type="entry name" value="Acetyltransf_1"/>
    <property type="match status" value="1"/>
</dbReference>
<dbReference type="Gene3D" id="3.40.630.30">
    <property type="match status" value="1"/>
</dbReference>
<dbReference type="PROSITE" id="PS51186">
    <property type="entry name" value="GNAT"/>
    <property type="match status" value="1"/>
</dbReference>
<protein>
    <submittedName>
        <fullName evidence="4">Putative acetyltransferase</fullName>
        <ecNumber evidence="4">2.3.1.-</ecNumber>
    </submittedName>
</protein>
<gene>
    <name evidence="4" type="ORF">HD594_002886</name>
</gene>
<evidence type="ECO:0000259" key="3">
    <source>
        <dbReference type="PROSITE" id="PS51186"/>
    </source>
</evidence>
<evidence type="ECO:0000313" key="4">
    <source>
        <dbReference type="EMBL" id="MBB6392573.1"/>
    </source>
</evidence>
<feature type="domain" description="N-acetyltransferase" evidence="3">
    <location>
        <begin position="11"/>
        <end position="151"/>
    </location>
</feature>
<evidence type="ECO:0000256" key="2">
    <source>
        <dbReference type="ARBA" id="ARBA00023315"/>
    </source>
</evidence>
<evidence type="ECO:0000256" key="1">
    <source>
        <dbReference type="ARBA" id="ARBA00022679"/>
    </source>
</evidence>
<keyword evidence="5" id="KW-1185">Reference proteome</keyword>
<keyword evidence="2 4" id="KW-0012">Acyltransferase</keyword>
<dbReference type="PANTHER" id="PTHR43877:SF5">
    <property type="entry name" value="BLL8307 PROTEIN"/>
    <property type="match status" value="1"/>
</dbReference>
<dbReference type="InterPro" id="IPR016181">
    <property type="entry name" value="Acyl_CoA_acyltransferase"/>
</dbReference>
<comment type="caution">
    <text evidence="4">The sequence shown here is derived from an EMBL/GenBank/DDBJ whole genome shotgun (WGS) entry which is preliminary data.</text>
</comment>
<dbReference type="InterPro" id="IPR050832">
    <property type="entry name" value="Bact_Acetyltransf"/>
</dbReference>
<organism evidence="4 5">
    <name type="scientific">Microbacterium thalassium</name>
    <dbReference type="NCBI Taxonomy" id="362649"/>
    <lineage>
        <taxon>Bacteria</taxon>
        <taxon>Bacillati</taxon>
        <taxon>Actinomycetota</taxon>
        <taxon>Actinomycetes</taxon>
        <taxon>Micrococcales</taxon>
        <taxon>Microbacteriaceae</taxon>
        <taxon>Microbacterium</taxon>
    </lineage>
</organism>
<dbReference type="EMBL" id="JACHML010000001">
    <property type="protein sequence ID" value="MBB6392573.1"/>
    <property type="molecule type" value="Genomic_DNA"/>
</dbReference>
<dbReference type="PANTHER" id="PTHR43877">
    <property type="entry name" value="AMINOALKYLPHOSPHONATE N-ACETYLTRANSFERASE-RELATED-RELATED"/>
    <property type="match status" value="1"/>
</dbReference>
<name>A0A7X0FRW2_9MICO</name>